<protein>
    <submittedName>
        <fullName evidence="3">Uncharacterized protein</fullName>
    </submittedName>
</protein>
<feature type="region of interest" description="Disordered" evidence="1">
    <location>
        <begin position="177"/>
        <end position="198"/>
    </location>
</feature>
<gene>
    <name evidence="3" type="ORF">CEUSTIGMA_g11326.t1</name>
</gene>
<evidence type="ECO:0000313" key="4">
    <source>
        <dbReference type="Proteomes" id="UP000232323"/>
    </source>
</evidence>
<keyword evidence="4" id="KW-1185">Reference proteome</keyword>
<feature type="chain" id="PRO_5012197007" evidence="2">
    <location>
        <begin position="21"/>
        <end position="338"/>
    </location>
</feature>
<feature type="region of interest" description="Disordered" evidence="1">
    <location>
        <begin position="271"/>
        <end position="338"/>
    </location>
</feature>
<evidence type="ECO:0000256" key="1">
    <source>
        <dbReference type="SAM" id="MobiDB-lite"/>
    </source>
</evidence>
<feature type="compositionally biased region" description="Polar residues" evidence="1">
    <location>
        <begin position="271"/>
        <end position="281"/>
    </location>
</feature>
<dbReference type="AlphaFoldDB" id="A0A250XLY0"/>
<organism evidence="3 4">
    <name type="scientific">Chlamydomonas eustigma</name>
    <dbReference type="NCBI Taxonomy" id="1157962"/>
    <lineage>
        <taxon>Eukaryota</taxon>
        <taxon>Viridiplantae</taxon>
        <taxon>Chlorophyta</taxon>
        <taxon>core chlorophytes</taxon>
        <taxon>Chlorophyceae</taxon>
        <taxon>CS clade</taxon>
        <taxon>Chlamydomonadales</taxon>
        <taxon>Chlamydomonadaceae</taxon>
        <taxon>Chlamydomonas</taxon>
    </lineage>
</organism>
<feature type="compositionally biased region" description="Polar residues" evidence="1">
    <location>
        <begin position="81"/>
        <end position="95"/>
    </location>
</feature>
<evidence type="ECO:0000313" key="3">
    <source>
        <dbReference type="EMBL" id="GAX83902.1"/>
    </source>
</evidence>
<sequence length="338" mass="37437">MNFKSIFIFILNSLPSLLHINMPEHADPPSCEIRRHRRELLLGTGRYALPTSYQPAKPGSSCTTACGLMDKTRTQNDHQSPDSVRGLNKNTSTSLGQITHNCRHKSEQTSQQHIKKQQHVTHASNLNPIACRQTASTHKQYSLNRRFKRTRLLWQVSWHCWCSPQHQQQQHHIQNIGFSSEQPDDSPTHGPGHKQISKHTSTLSILQGVTRHILAYVGLPPLPDLPLPPQIPPPQQLQQLANAINSGGLQVHIDLGSKGGQYTVDIPAGSMPNNLPSSAPFSQHQLADQLSQQQRQHNLRQPTAASAPITAIKLKDFLPQPAPTSSSRLNNAGPDSHG</sequence>
<feature type="region of interest" description="Disordered" evidence="1">
    <location>
        <begin position="73"/>
        <end position="95"/>
    </location>
</feature>
<dbReference type="EMBL" id="BEGY01000110">
    <property type="protein sequence ID" value="GAX83902.1"/>
    <property type="molecule type" value="Genomic_DNA"/>
</dbReference>
<feature type="signal peptide" evidence="2">
    <location>
        <begin position="1"/>
        <end position="20"/>
    </location>
</feature>
<evidence type="ECO:0000256" key="2">
    <source>
        <dbReference type="SAM" id="SignalP"/>
    </source>
</evidence>
<comment type="caution">
    <text evidence="3">The sequence shown here is derived from an EMBL/GenBank/DDBJ whole genome shotgun (WGS) entry which is preliminary data.</text>
</comment>
<feature type="compositionally biased region" description="Low complexity" evidence="1">
    <location>
        <begin position="282"/>
        <end position="296"/>
    </location>
</feature>
<proteinExistence type="predicted"/>
<accession>A0A250XLY0</accession>
<keyword evidence="2" id="KW-0732">Signal</keyword>
<dbReference type="Proteomes" id="UP000232323">
    <property type="component" value="Unassembled WGS sequence"/>
</dbReference>
<reference evidence="3 4" key="1">
    <citation type="submission" date="2017-08" db="EMBL/GenBank/DDBJ databases">
        <title>Acidophilic green algal genome provides insights into adaptation to an acidic environment.</title>
        <authorList>
            <person name="Hirooka S."/>
            <person name="Hirose Y."/>
            <person name="Kanesaki Y."/>
            <person name="Higuchi S."/>
            <person name="Fujiwara T."/>
            <person name="Onuma R."/>
            <person name="Era A."/>
            <person name="Ohbayashi R."/>
            <person name="Uzuka A."/>
            <person name="Nozaki H."/>
            <person name="Yoshikawa H."/>
            <person name="Miyagishima S.Y."/>
        </authorList>
    </citation>
    <scope>NUCLEOTIDE SEQUENCE [LARGE SCALE GENOMIC DNA]</scope>
    <source>
        <strain evidence="3 4">NIES-2499</strain>
    </source>
</reference>
<name>A0A250XLY0_9CHLO</name>